<evidence type="ECO:0000259" key="12">
    <source>
        <dbReference type="Pfam" id="PF23598"/>
    </source>
</evidence>
<evidence type="ECO:0000256" key="4">
    <source>
        <dbReference type="ARBA" id="ARBA00022614"/>
    </source>
</evidence>
<dbReference type="AlphaFoldDB" id="F6GW00"/>
<dbReference type="Proteomes" id="UP000009183">
    <property type="component" value="Chromosome 18"/>
</dbReference>
<evidence type="ECO:0000256" key="2">
    <source>
        <dbReference type="ARBA" id="ARBA00009592"/>
    </source>
</evidence>
<evidence type="ECO:0000313" key="14">
    <source>
        <dbReference type="Proteomes" id="UP000009183"/>
    </source>
</evidence>
<dbReference type="InterPro" id="IPR055414">
    <property type="entry name" value="LRR_R13L4/SHOC2-like"/>
</dbReference>
<dbReference type="EMBL" id="FN594956">
    <property type="protein sequence ID" value="CCB44135.1"/>
    <property type="molecule type" value="Genomic_DNA"/>
</dbReference>
<name>F6GW00_VITVI</name>
<evidence type="ECO:0000256" key="9">
    <source>
        <dbReference type="ARBA" id="ARBA00023170"/>
    </source>
</evidence>
<comment type="similarity">
    <text evidence="2">Belongs to the RLP family.</text>
</comment>
<dbReference type="SMART" id="SM00369">
    <property type="entry name" value="LRR_TYP"/>
    <property type="match status" value="8"/>
</dbReference>
<dbReference type="Pfam" id="PF00560">
    <property type="entry name" value="LRR_1"/>
    <property type="match status" value="1"/>
</dbReference>
<keyword evidence="8 11" id="KW-0472">Membrane</keyword>
<dbReference type="OrthoDB" id="442066at2759"/>
<dbReference type="SUPFAM" id="SSF52047">
    <property type="entry name" value="RNI-like"/>
    <property type="match status" value="1"/>
</dbReference>
<dbReference type="FunFam" id="3.80.10.10:FF:000383">
    <property type="entry name" value="Leucine-rich repeat receptor protein kinase EMS1"/>
    <property type="match status" value="1"/>
</dbReference>
<sequence>MNIDEGNMTRKYMGEEYYQDSIVVTIKRLEIEFVKILNTFTTIDLSSNKFQGEIPKSIGNLNSLRGLNLSHNNLAGHIPSSFGNLKLLESLDLSSNKLIGRIPQELTSLTFLEVLNLSQNHLTGFIPQGNQSGAQTIYVSHNKLSGEISSLICKVSSMGILDLSNNNLSGMLPHCLGNFSKDLSVLNLRRNRFHGIIPQTFLKDNAIRNLDFNDNQLEGSVPRSLIICRKLEVLDLGNNKINDTFPHWLGTLPELQVLVLRSNSFHGHIGCSKIKSPFMSLRIIDLAHNDFEGDLPEMYLRSLKATMNVDERNMTRKYMGDSYYQDSVMVTIKGLEIEFVKILNTFTTIDLSSNKFQGEIPKSIGNLNSLRGLNLSHNNLAGHIPSSFGNLKLLESLDLSSNKLIGIIPQELTSLTFLEVLNLSQNHLTGFIPRGNQFDTFGNDSYNENSGLCGFPLSKKCIIDETPESSKETDAEFDGGFDWKITLMGYGCGLIIGLSLGCLIFLTGKPKWLTTMVEENIHKKITRSKKGKEQ</sequence>
<keyword evidence="3" id="KW-1003">Cell membrane</keyword>
<keyword evidence="7 11" id="KW-1133">Transmembrane helix</keyword>
<accession>F6GW00</accession>
<keyword evidence="9" id="KW-0675">Receptor</keyword>
<dbReference type="FunFam" id="3.80.10.10:FF:000356">
    <property type="entry name" value="LRR receptor-like serine/threonine-protein kinase"/>
    <property type="match status" value="1"/>
</dbReference>
<dbReference type="SMR" id="F6GW00"/>
<organism evidence="13 14">
    <name type="scientific">Vitis vinifera</name>
    <name type="common">Grape</name>
    <dbReference type="NCBI Taxonomy" id="29760"/>
    <lineage>
        <taxon>Eukaryota</taxon>
        <taxon>Viridiplantae</taxon>
        <taxon>Streptophyta</taxon>
        <taxon>Embryophyta</taxon>
        <taxon>Tracheophyta</taxon>
        <taxon>Spermatophyta</taxon>
        <taxon>Magnoliopsida</taxon>
        <taxon>eudicotyledons</taxon>
        <taxon>Gunneridae</taxon>
        <taxon>Pentapetalae</taxon>
        <taxon>rosids</taxon>
        <taxon>Vitales</taxon>
        <taxon>Vitaceae</taxon>
        <taxon>Viteae</taxon>
        <taxon>Vitis</taxon>
    </lineage>
</organism>
<evidence type="ECO:0000256" key="10">
    <source>
        <dbReference type="ARBA" id="ARBA00023180"/>
    </source>
</evidence>
<dbReference type="Gene3D" id="3.80.10.10">
    <property type="entry name" value="Ribonuclease Inhibitor"/>
    <property type="match status" value="2"/>
</dbReference>
<comment type="subcellular location">
    <subcellularLocation>
        <location evidence="1">Cell membrane</location>
        <topology evidence="1">Single-pass type I membrane protein</topology>
    </subcellularLocation>
</comment>
<dbReference type="HOGENOM" id="CLU_000288_18_3_1"/>
<evidence type="ECO:0000313" key="13">
    <source>
        <dbReference type="EMBL" id="CCB44135.1"/>
    </source>
</evidence>
<dbReference type="InterPro" id="IPR032675">
    <property type="entry name" value="LRR_dom_sf"/>
</dbReference>
<dbReference type="FunFam" id="3.80.10.10:FF:000213">
    <property type="entry name" value="Tyrosine-sulfated glycopeptide receptor 1"/>
    <property type="match status" value="1"/>
</dbReference>
<dbReference type="STRING" id="29760.F6GW00"/>
<dbReference type="Pfam" id="PF13855">
    <property type="entry name" value="LRR_8"/>
    <property type="match status" value="1"/>
</dbReference>
<dbReference type="InterPro" id="IPR001611">
    <property type="entry name" value="Leu-rich_rpt"/>
</dbReference>
<proteinExistence type="inferred from homology"/>
<dbReference type="PRINTS" id="PR00019">
    <property type="entry name" value="LEURICHRPT"/>
</dbReference>
<evidence type="ECO:0000256" key="7">
    <source>
        <dbReference type="ARBA" id="ARBA00022989"/>
    </source>
</evidence>
<dbReference type="Pfam" id="PF23598">
    <property type="entry name" value="LRR_14"/>
    <property type="match status" value="1"/>
</dbReference>
<evidence type="ECO:0000256" key="5">
    <source>
        <dbReference type="ARBA" id="ARBA00022692"/>
    </source>
</evidence>
<feature type="transmembrane region" description="Helical" evidence="11">
    <location>
        <begin position="487"/>
        <end position="506"/>
    </location>
</feature>
<evidence type="ECO:0000256" key="11">
    <source>
        <dbReference type="SAM" id="Phobius"/>
    </source>
</evidence>
<protein>
    <recommendedName>
        <fullName evidence="12">Disease resistance R13L4/SHOC-2-like LRR domain-containing protein</fullName>
    </recommendedName>
</protein>
<reference evidence="14" key="1">
    <citation type="journal article" date="2007" name="Nature">
        <title>The grapevine genome sequence suggests ancestral hexaploidization in major angiosperm phyla.</title>
        <authorList>
            <consortium name="The French-Italian Public Consortium for Grapevine Genome Characterization."/>
            <person name="Jaillon O."/>
            <person name="Aury J.-M."/>
            <person name="Noel B."/>
            <person name="Policriti A."/>
            <person name="Clepet C."/>
            <person name="Casagrande A."/>
            <person name="Choisne N."/>
            <person name="Aubourg S."/>
            <person name="Vitulo N."/>
            <person name="Jubin C."/>
            <person name="Vezzi A."/>
            <person name="Legeai F."/>
            <person name="Hugueney P."/>
            <person name="Dasilva C."/>
            <person name="Horner D."/>
            <person name="Mica E."/>
            <person name="Jublot D."/>
            <person name="Poulain J."/>
            <person name="Bruyere C."/>
            <person name="Billault A."/>
            <person name="Segurens B."/>
            <person name="Gouyvenoux M."/>
            <person name="Ugarte E."/>
            <person name="Cattonaro F."/>
            <person name="Anthouard V."/>
            <person name="Vico V."/>
            <person name="Del Fabbro C."/>
            <person name="Alaux M."/>
            <person name="Di Gaspero G."/>
            <person name="Dumas V."/>
            <person name="Felice N."/>
            <person name="Paillard S."/>
            <person name="Juman I."/>
            <person name="Moroldo M."/>
            <person name="Scalabrin S."/>
            <person name="Canaguier A."/>
            <person name="Le Clainche I."/>
            <person name="Malacrida G."/>
            <person name="Durand E."/>
            <person name="Pesole G."/>
            <person name="Laucou V."/>
            <person name="Chatelet P."/>
            <person name="Merdinoglu D."/>
            <person name="Delledonne M."/>
            <person name="Pezzotti M."/>
            <person name="Lecharny A."/>
            <person name="Scarpelli C."/>
            <person name="Artiguenave F."/>
            <person name="Pe M.E."/>
            <person name="Valle G."/>
            <person name="Morgante M."/>
            <person name="Caboche M."/>
            <person name="Adam-Blondon A.-F."/>
            <person name="Weissenbach J."/>
            <person name="Quetier F."/>
            <person name="Wincker P."/>
        </authorList>
    </citation>
    <scope>NUCLEOTIDE SEQUENCE [LARGE SCALE GENOMIC DNA]</scope>
    <source>
        <strain evidence="14">cv. Pinot noir / PN40024</strain>
    </source>
</reference>
<gene>
    <name evidence="13" type="ordered locus">VIT_18s0089g00660</name>
</gene>
<dbReference type="PANTHER" id="PTHR27004:SF428">
    <property type="entry name" value="OS01G0160600 PROTEIN"/>
    <property type="match status" value="1"/>
</dbReference>
<evidence type="ECO:0000256" key="6">
    <source>
        <dbReference type="ARBA" id="ARBA00022737"/>
    </source>
</evidence>
<keyword evidence="5 11" id="KW-0812">Transmembrane</keyword>
<dbReference type="GO" id="GO:0005886">
    <property type="term" value="C:plasma membrane"/>
    <property type="evidence" value="ECO:0007669"/>
    <property type="project" value="UniProtKB-SubCell"/>
</dbReference>
<dbReference type="InParanoid" id="F6GW00"/>
<keyword evidence="14" id="KW-1185">Reference proteome</keyword>
<feature type="domain" description="Disease resistance R13L4/SHOC-2-like LRR" evidence="12">
    <location>
        <begin position="52"/>
        <end position="288"/>
    </location>
</feature>
<dbReference type="PaxDb" id="29760-VIT_18s0089g00660.t01"/>
<evidence type="ECO:0000256" key="1">
    <source>
        <dbReference type="ARBA" id="ARBA00004251"/>
    </source>
</evidence>
<keyword evidence="10" id="KW-0325">Glycoprotein</keyword>
<keyword evidence="6" id="KW-0677">Repeat</keyword>
<evidence type="ECO:0000256" key="8">
    <source>
        <dbReference type="ARBA" id="ARBA00023136"/>
    </source>
</evidence>
<evidence type="ECO:0000256" key="3">
    <source>
        <dbReference type="ARBA" id="ARBA00022475"/>
    </source>
</evidence>
<dbReference type="PANTHER" id="PTHR27004">
    <property type="entry name" value="RECEPTOR-LIKE PROTEIN 12 ISOFORM X1"/>
    <property type="match status" value="1"/>
</dbReference>
<dbReference type="InterPro" id="IPR003591">
    <property type="entry name" value="Leu-rich_rpt_typical-subtyp"/>
</dbReference>
<dbReference type="eggNOG" id="KOG0619">
    <property type="taxonomic scope" value="Eukaryota"/>
</dbReference>
<keyword evidence="4" id="KW-0433">Leucine-rich repeat</keyword>